<evidence type="ECO:0000256" key="3">
    <source>
        <dbReference type="ARBA" id="ARBA00022833"/>
    </source>
</evidence>
<comment type="caution">
    <text evidence="5">The sequence shown here is derived from an EMBL/GenBank/DDBJ whole genome shotgun (WGS) entry which is preliminary data.</text>
</comment>
<evidence type="ECO:0000259" key="4">
    <source>
        <dbReference type="PROSITE" id="PS51523"/>
    </source>
</evidence>
<keyword evidence="2" id="KW-0863">Zinc-finger</keyword>
<dbReference type="Proteomes" id="UP001412067">
    <property type="component" value="Unassembled WGS sequence"/>
</dbReference>
<reference evidence="5 6" key="1">
    <citation type="journal article" date="2022" name="Nat. Plants">
        <title>Genomes of leafy and leafless Platanthera orchids illuminate the evolution of mycoheterotrophy.</title>
        <authorList>
            <person name="Li M.H."/>
            <person name="Liu K.W."/>
            <person name="Li Z."/>
            <person name="Lu H.C."/>
            <person name="Ye Q.L."/>
            <person name="Zhang D."/>
            <person name="Wang J.Y."/>
            <person name="Li Y.F."/>
            <person name="Zhong Z.M."/>
            <person name="Liu X."/>
            <person name="Yu X."/>
            <person name="Liu D.K."/>
            <person name="Tu X.D."/>
            <person name="Liu B."/>
            <person name="Hao Y."/>
            <person name="Liao X.Y."/>
            <person name="Jiang Y.T."/>
            <person name="Sun W.H."/>
            <person name="Chen J."/>
            <person name="Chen Y.Q."/>
            <person name="Ai Y."/>
            <person name="Zhai J.W."/>
            <person name="Wu S.S."/>
            <person name="Zhou Z."/>
            <person name="Hsiao Y.Y."/>
            <person name="Wu W.L."/>
            <person name="Chen Y.Y."/>
            <person name="Lin Y.F."/>
            <person name="Hsu J.L."/>
            <person name="Li C.Y."/>
            <person name="Wang Z.W."/>
            <person name="Zhao X."/>
            <person name="Zhong W.Y."/>
            <person name="Ma X.K."/>
            <person name="Ma L."/>
            <person name="Huang J."/>
            <person name="Chen G.Z."/>
            <person name="Huang M.Z."/>
            <person name="Huang L."/>
            <person name="Peng D.H."/>
            <person name="Luo Y.B."/>
            <person name="Zou S.Q."/>
            <person name="Chen S.P."/>
            <person name="Lan S."/>
            <person name="Tsai W.C."/>
            <person name="Van de Peer Y."/>
            <person name="Liu Z.J."/>
        </authorList>
    </citation>
    <scope>NUCLEOTIDE SEQUENCE [LARGE SCALE GENOMIC DNA]</scope>
    <source>
        <strain evidence="5">Lor288</strain>
    </source>
</reference>
<name>A0ABR2LRF7_9ASPA</name>
<keyword evidence="1" id="KW-0479">Metal-binding</keyword>
<dbReference type="Pfam" id="PF04770">
    <property type="entry name" value="ZF-HD_dimer"/>
    <property type="match status" value="1"/>
</dbReference>
<keyword evidence="3" id="KW-0862">Zinc</keyword>
<evidence type="ECO:0000313" key="5">
    <source>
        <dbReference type="EMBL" id="KAK8947673.1"/>
    </source>
</evidence>
<dbReference type="InterPro" id="IPR006456">
    <property type="entry name" value="ZF_HD_homeobox_Cys/His_dimer"/>
</dbReference>
<evidence type="ECO:0000256" key="1">
    <source>
        <dbReference type="ARBA" id="ARBA00022723"/>
    </source>
</evidence>
<dbReference type="NCBIfam" id="TIGR01566">
    <property type="entry name" value="ZF_HD_prot_N"/>
    <property type="match status" value="1"/>
</dbReference>
<dbReference type="PROSITE" id="PS51523">
    <property type="entry name" value="ZF_HD_DIMER"/>
    <property type="match status" value="1"/>
</dbReference>
<dbReference type="PANTHER" id="PTHR31948">
    <property type="entry name" value="ZINC-FINGER HOMEODOMAIN PROTEIN 2"/>
    <property type="match status" value="1"/>
</dbReference>
<sequence>MSQSSSEGYTLLVFGNQNALFLTKHNSQALLVLAYPSCIHNSKVNWNSGYLGSIASSATKRSYKVYDVKICNRHCIDFILERRATHTNVSRQRIPLQPPFPVMCDGIKIQNSSHPPLIWWGLWPSEVEKSQPYYFVTEPAPSRCTCIVLGKIVATLKYGSSASQVGAKGFQALSNGAVKRLHRPPPAAAEDVLYRECLKNHAASLGGHALDGCGEFMPSPAANTADPTSLKCAACGCHRNSIAGRWCPPPPPLWETKR</sequence>
<dbReference type="EMBL" id="JBBWWR010000016">
    <property type="protein sequence ID" value="KAK8947673.1"/>
    <property type="molecule type" value="Genomic_DNA"/>
</dbReference>
<gene>
    <name evidence="5" type="primary">HB29</name>
    <name evidence="5" type="ORF">KSP40_PGU016519</name>
</gene>
<evidence type="ECO:0000313" key="6">
    <source>
        <dbReference type="Proteomes" id="UP001412067"/>
    </source>
</evidence>
<keyword evidence="6" id="KW-1185">Reference proteome</keyword>
<protein>
    <submittedName>
        <fullName evidence="5">Transcription factor HB29</fullName>
    </submittedName>
</protein>
<evidence type="ECO:0000256" key="2">
    <source>
        <dbReference type="ARBA" id="ARBA00022771"/>
    </source>
</evidence>
<feature type="domain" description="ZF-HD dimerization-type" evidence="4">
    <location>
        <begin position="194"/>
        <end position="245"/>
    </location>
</feature>
<organism evidence="5 6">
    <name type="scientific">Platanthera guangdongensis</name>
    <dbReference type="NCBI Taxonomy" id="2320717"/>
    <lineage>
        <taxon>Eukaryota</taxon>
        <taxon>Viridiplantae</taxon>
        <taxon>Streptophyta</taxon>
        <taxon>Embryophyta</taxon>
        <taxon>Tracheophyta</taxon>
        <taxon>Spermatophyta</taxon>
        <taxon>Magnoliopsida</taxon>
        <taxon>Liliopsida</taxon>
        <taxon>Asparagales</taxon>
        <taxon>Orchidaceae</taxon>
        <taxon>Orchidoideae</taxon>
        <taxon>Orchideae</taxon>
        <taxon>Orchidinae</taxon>
        <taxon>Platanthera</taxon>
    </lineage>
</organism>
<accession>A0ABR2LRF7</accession>
<proteinExistence type="predicted"/>
<dbReference type="PANTHER" id="PTHR31948:SF72">
    <property type="entry name" value="ZINC-FINGER HOMEODOMAIN PROTEIN 10"/>
    <property type="match status" value="1"/>
</dbReference>